<dbReference type="EMBL" id="SATR01000016">
    <property type="protein sequence ID" value="TFH91346.1"/>
    <property type="molecule type" value="Genomic_DNA"/>
</dbReference>
<dbReference type="RefSeq" id="WP_134835664.1">
    <property type="nucleotide sequence ID" value="NZ_SATR01000016.1"/>
</dbReference>
<dbReference type="PROSITE" id="PS00933">
    <property type="entry name" value="FGGY_KINASES_1"/>
    <property type="match status" value="1"/>
</dbReference>
<evidence type="ECO:0000256" key="7">
    <source>
        <dbReference type="ARBA" id="ARBA00022840"/>
    </source>
</evidence>
<evidence type="ECO:0000313" key="13">
    <source>
        <dbReference type="EMBL" id="TFH91346.1"/>
    </source>
</evidence>
<dbReference type="InterPro" id="IPR000577">
    <property type="entry name" value="Carb_kinase_FGGY"/>
</dbReference>
<evidence type="ECO:0000256" key="10">
    <source>
        <dbReference type="RuleBase" id="RU003733"/>
    </source>
</evidence>
<keyword evidence="7 9" id="KW-0067">ATP-binding</keyword>
<dbReference type="NCBIfam" id="TIGR01311">
    <property type="entry name" value="glycerol_kin"/>
    <property type="match status" value="1"/>
</dbReference>
<feature type="binding site" evidence="9">
    <location>
        <position position="136"/>
    </location>
    <ligand>
        <name>glycerol</name>
        <dbReference type="ChEBI" id="CHEBI:17754"/>
    </ligand>
</feature>
<dbReference type="GO" id="GO:0006072">
    <property type="term" value="P:glycerol-3-phosphate metabolic process"/>
    <property type="evidence" value="ECO:0007669"/>
    <property type="project" value="InterPro"/>
</dbReference>
<feature type="binding site" evidence="9">
    <location>
        <position position="246"/>
    </location>
    <ligand>
        <name>sn-glycerol 3-phosphate</name>
        <dbReference type="ChEBI" id="CHEBI:57597"/>
    </ligand>
</feature>
<dbReference type="InterPro" id="IPR005999">
    <property type="entry name" value="Glycerol_kin"/>
</dbReference>
<dbReference type="NCBIfam" id="NF000756">
    <property type="entry name" value="PRK00047.1"/>
    <property type="match status" value="1"/>
</dbReference>
<dbReference type="Pfam" id="PF00370">
    <property type="entry name" value="FGGY_N"/>
    <property type="match status" value="1"/>
</dbReference>
<evidence type="ECO:0000256" key="6">
    <source>
        <dbReference type="ARBA" id="ARBA00022798"/>
    </source>
</evidence>
<keyword evidence="6 9" id="KW-0319">Glycerol metabolism</keyword>
<dbReference type="Proteomes" id="UP000297753">
    <property type="component" value="Unassembled WGS sequence"/>
</dbReference>
<feature type="binding site" evidence="9">
    <location>
        <position position="18"/>
    </location>
    <ligand>
        <name>ADP</name>
        <dbReference type="ChEBI" id="CHEBI:456216"/>
    </ligand>
</feature>
<protein>
    <recommendedName>
        <fullName evidence="9">Glycerol kinase</fullName>
        <ecNumber evidence="9">2.7.1.30</ecNumber>
    </recommendedName>
    <alternativeName>
        <fullName evidence="9">ATP:glycerol 3-phosphotransferase</fullName>
    </alternativeName>
    <alternativeName>
        <fullName evidence="9">Glycerokinase</fullName>
        <shortName evidence="9">GK</shortName>
    </alternativeName>
</protein>
<feature type="binding site" evidence="9">
    <location>
        <position position="16"/>
    </location>
    <ligand>
        <name>ATP</name>
        <dbReference type="ChEBI" id="CHEBI:30616"/>
    </ligand>
</feature>
<dbReference type="HAMAP" id="MF_00186">
    <property type="entry name" value="Glycerol_kin"/>
    <property type="match status" value="1"/>
</dbReference>
<feature type="domain" description="Carbohydrate kinase FGGY C-terminal" evidence="12">
    <location>
        <begin position="263"/>
        <end position="451"/>
    </location>
</feature>
<feature type="binding site" evidence="9">
    <location>
        <position position="247"/>
    </location>
    <ligand>
        <name>glycerol</name>
        <dbReference type="ChEBI" id="CHEBI:17754"/>
    </ligand>
</feature>
<dbReference type="GO" id="GO:0005524">
    <property type="term" value="F:ATP binding"/>
    <property type="evidence" value="ECO:0007669"/>
    <property type="project" value="UniProtKB-UniRule"/>
</dbReference>
<sequence length="505" mass="55506">MTEQKYIVALDQGTTSSRAVILDHDANIVSAAQREFTQIYPKAGWVEHDPLEIWATQSSTLVEALGKSGIRSDQLAGIGITNQRETTVVWNKETGKPVYNAIVWQCRRTADICEDLKARGLEDYVRDNTGLVLDPYFSGTKVKWILDNVEGAREDAEAGKLLFGTVDTWLVWKMTQGRVHVTDYTNASRTMLFNINDLCWDQKMLDELGIPASMMPEVKRSSEVYGQTNIGGKGGTRIPIAGIAGDQQAALYGQMCVEAGQAKNTYGTGCFLLMNTGQEKVTSKNGLLTTLACGPTGEPAYALEGAVFMGGASIQWLRDEMKLLADAKDSEYFATKVDSSNGVYVVPAFTGLGAPYWDAYARGTIVGLTRGVNSNHIIRATLEGIAYQTRDVLDAMQADSGIKLANLRVDGGAVANNFLMQFQSDVLDTEVHRPEVTEVTALGAAYLAGLAVGYWNNIDELQGKAVLDRTFLPHHDEEKRSRRYKGWKRAVKCAQSWAEMHNEED</sequence>
<dbReference type="InterPro" id="IPR018483">
    <property type="entry name" value="Carb_kinase_FGGY_CS"/>
</dbReference>
<dbReference type="AlphaFoldDB" id="A0A4Y8WFA7"/>
<feature type="binding site" evidence="9">
    <location>
        <position position="246"/>
    </location>
    <ligand>
        <name>glycerol</name>
        <dbReference type="ChEBI" id="CHEBI:17754"/>
    </ligand>
</feature>
<comment type="function">
    <text evidence="9">Key enzyme in the regulation of glycerol uptake and metabolism. Catalyzes the phosphorylation of glycerol to yield sn-glycerol 3-phosphate.</text>
</comment>
<keyword evidence="4 9" id="KW-0547">Nucleotide-binding</keyword>
<dbReference type="InterPro" id="IPR043129">
    <property type="entry name" value="ATPase_NBD"/>
</dbReference>
<evidence type="ECO:0000256" key="3">
    <source>
        <dbReference type="ARBA" id="ARBA00022679"/>
    </source>
</evidence>
<comment type="catalytic activity">
    <reaction evidence="8 9">
        <text>glycerol + ATP = sn-glycerol 3-phosphate + ADP + H(+)</text>
        <dbReference type="Rhea" id="RHEA:21644"/>
        <dbReference type="ChEBI" id="CHEBI:15378"/>
        <dbReference type="ChEBI" id="CHEBI:17754"/>
        <dbReference type="ChEBI" id="CHEBI:30616"/>
        <dbReference type="ChEBI" id="CHEBI:57597"/>
        <dbReference type="ChEBI" id="CHEBI:456216"/>
        <dbReference type="EC" id="2.7.1.30"/>
    </reaction>
</comment>
<dbReference type="GO" id="GO:0005829">
    <property type="term" value="C:cytosol"/>
    <property type="evidence" value="ECO:0007669"/>
    <property type="project" value="TreeGrafter"/>
</dbReference>
<evidence type="ECO:0000256" key="9">
    <source>
        <dbReference type="HAMAP-Rule" id="MF_00186"/>
    </source>
</evidence>
<feature type="binding site" evidence="9">
    <location>
        <position position="136"/>
    </location>
    <ligand>
        <name>sn-glycerol 3-phosphate</name>
        <dbReference type="ChEBI" id="CHEBI:57597"/>
    </ligand>
</feature>
<dbReference type="FunFam" id="3.30.420.40:FF:000008">
    <property type="entry name" value="Glycerol kinase"/>
    <property type="match status" value="1"/>
</dbReference>
<feature type="binding site" evidence="9">
    <location>
        <position position="85"/>
    </location>
    <ligand>
        <name>sn-glycerol 3-phosphate</name>
        <dbReference type="ChEBI" id="CHEBI:57597"/>
    </ligand>
</feature>
<organism evidence="13 14">
    <name type="scientific">Vibrio ouci</name>
    <dbReference type="NCBI Taxonomy" id="2499078"/>
    <lineage>
        <taxon>Bacteria</taxon>
        <taxon>Pseudomonadati</taxon>
        <taxon>Pseudomonadota</taxon>
        <taxon>Gammaproteobacteria</taxon>
        <taxon>Vibrionales</taxon>
        <taxon>Vibrionaceae</taxon>
        <taxon>Vibrio</taxon>
    </lineage>
</organism>
<proteinExistence type="inferred from homology"/>
<evidence type="ECO:0000256" key="2">
    <source>
        <dbReference type="ARBA" id="ARBA00009156"/>
    </source>
</evidence>
<accession>A0A4Y8WFA7</accession>
<feature type="binding site" evidence="9">
    <location>
        <position position="85"/>
    </location>
    <ligand>
        <name>glycerol</name>
        <dbReference type="ChEBI" id="CHEBI:17754"/>
    </ligand>
</feature>
<feature type="binding site" evidence="9">
    <location>
        <position position="268"/>
    </location>
    <ligand>
        <name>ATP</name>
        <dbReference type="ChEBI" id="CHEBI:30616"/>
    </ligand>
</feature>
<feature type="binding site" evidence="9">
    <location>
        <position position="84"/>
    </location>
    <ligand>
        <name>glycerol</name>
        <dbReference type="ChEBI" id="CHEBI:17754"/>
    </ligand>
</feature>
<comment type="similarity">
    <text evidence="2 9 10">Belongs to the FGGY kinase family.</text>
</comment>
<feature type="binding site" evidence="9">
    <location>
        <position position="412"/>
    </location>
    <ligand>
        <name>ATP</name>
        <dbReference type="ChEBI" id="CHEBI:30616"/>
    </ligand>
</feature>
<dbReference type="CDD" id="cd07769">
    <property type="entry name" value="ASKHA_NBD_FGGY_GK"/>
    <property type="match status" value="1"/>
</dbReference>
<feature type="domain" description="Carbohydrate kinase FGGY N-terminal" evidence="11">
    <location>
        <begin position="6"/>
        <end position="253"/>
    </location>
</feature>
<feature type="binding site" evidence="9">
    <location>
        <position position="14"/>
    </location>
    <ligand>
        <name>ADP</name>
        <dbReference type="ChEBI" id="CHEBI:456216"/>
    </ligand>
</feature>
<feature type="binding site" evidence="9">
    <location>
        <position position="14"/>
    </location>
    <ligand>
        <name>sn-glycerol 3-phosphate</name>
        <dbReference type="ChEBI" id="CHEBI:57597"/>
    </ligand>
</feature>
<feature type="binding site" evidence="9">
    <location>
        <position position="412"/>
    </location>
    <ligand>
        <name>ADP</name>
        <dbReference type="ChEBI" id="CHEBI:456216"/>
    </ligand>
</feature>
<dbReference type="GO" id="GO:0019563">
    <property type="term" value="P:glycerol catabolic process"/>
    <property type="evidence" value="ECO:0007669"/>
    <property type="project" value="UniProtKB-UniRule"/>
</dbReference>
<dbReference type="InterPro" id="IPR018485">
    <property type="entry name" value="FGGY_C"/>
</dbReference>
<feature type="binding site" evidence="9">
    <location>
        <position position="311"/>
    </location>
    <ligand>
        <name>ADP</name>
        <dbReference type="ChEBI" id="CHEBI:456216"/>
    </ligand>
</feature>
<keyword evidence="5 9" id="KW-0418">Kinase</keyword>
<dbReference type="SUPFAM" id="SSF53067">
    <property type="entry name" value="Actin-like ATPase domain"/>
    <property type="match status" value="2"/>
</dbReference>
<comment type="activity regulation">
    <text evidence="9">Inhibited by fructose 1,6-bisphosphate (FBP).</text>
</comment>
<dbReference type="Pfam" id="PF02782">
    <property type="entry name" value="FGGY_C"/>
    <property type="match status" value="1"/>
</dbReference>
<dbReference type="Gene3D" id="3.30.420.40">
    <property type="match status" value="2"/>
</dbReference>
<comment type="pathway">
    <text evidence="1 9">Polyol metabolism; glycerol degradation via glycerol kinase pathway; sn-glycerol 3-phosphate from glycerol: step 1/1.</text>
</comment>
<feature type="binding site" evidence="9">
    <location>
        <position position="14"/>
    </location>
    <ligand>
        <name>ATP</name>
        <dbReference type="ChEBI" id="CHEBI:30616"/>
    </ligand>
</feature>
<dbReference type="PANTHER" id="PTHR10196">
    <property type="entry name" value="SUGAR KINASE"/>
    <property type="match status" value="1"/>
</dbReference>
<dbReference type="GO" id="GO:0004370">
    <property type="term" value="F:glycerol kinase activity"/>
    <property type="evidence" value="ECO:0007669"/>
    <property type="project" value="UniProtKB-UniRule"/>
</dbReference>
<dbReference type="PANTHER" id="PTHR10196:SF69">
    <property type="entry name" value="GLYCEROL KINASE"/>
    <property type="match status" value="1"/>
</dbReference>
<feature type="binding site" evidence="9">
    <location>
        <position position="311"/>
    </location>
    <ligand>
        <name>ATP</name>
        <dbReference type="ChEBI" id="CHEBI:30616"/>
    </ligand>
</feature>
<dbReference type="FunFam" id="3.30.420.40:FF:000007">
    <property type="entry name" value="Glycerol kinase"/>
    <property type="match status" value="1"/>
</dbReference>
<dbReference type="InterPro" id="IPR018484">
    <property type="entry name" value="FGGY_N"/>
</dbReference>
<evidence type="ECO:0000256" key="1">
    <source>
        <dbReference type="ARBA" id="ARBA00005190"/>
    </source>
</evidence>
<gene>
    <name evidence="9 13" type="primary">glpK</name>
    <name evidence="13" type="ORF">ELS82_11875</name>
</gene>
<keyword evidence="14" id="KW-1185">Reference proteome</keyword>
<keyword evidence="3 9" id="KW-0808">Transferase</keyword>
<evidence type="ECO:0000259" key="11">
    <source>
        <dbReference type="Pfam" id="PF00370"/>
    </source>
</evidence>
<feature type="binding site" evidence="9">
    <location>
        <position position="84"/>
    </location>
    <ligand>
        <name>sn-glycerol 3-phosphate</name>
        <dbReference type="ChEBI" id="CHEBI:57597"/>
    </ligand>
</feature>
<evidence type="ECO:0000313" key="14">
    <source>
        <dbReference type="Proteomes" id="UP000297753"/>
    </source>
</evidence>
<dbReference type="PROSITE" id="PS00445">
    <property type="entry name" value="FGGY_KINASES_2"/>
    <property type="match status" value="1"/>
</dbReference>
<evidence type="ECO:0000256" key="8">
    <source>
        <dbReference type="ARBA" id="ARBA00052101"/>
    </source>
</evidence>
<evidence type="ECO:0000256" key="4">
    <source>
        <dbReference type="ARBA" id="ARBA00022741"/>
    </source>
</evidence>
<dbReference type="UniPathway" id="UPA00618">
    <property type="reaction ID" value="UER00672"/>
</dbReference>
<dbReference type="PIRSF" id="PIRSF000538">
    <property type="entry name" value="GlpK"/>
    <property type="match status" value="1"/>
</dbReference>
<evidence type="ECO:0000256" key="5">
    <source>
        <dbReference type="ARBA" id="ARBA00022777"/>
    </source>
</evidence>
<feature type="binding site" evidence="9">
    <location>
        <position position="15"/>
    </location>
    <ligand>
        <name>ATP</name>
        <dbReference type="ChEBI" id="CHEBI:30616"/>
    </ligand>
</feature>
<dbReference type="EC" id="2.7.1.30" evidence="9"/>
<reference evidence="13 14" key="1">
    <citation type="submission" date="2019-01" db="EMBL/GenBank/DDBJ databases">
        <title>Vibrio BEI176 sp. nov, a marine bacterium isolated from China: eastern marignal seas.</title>
        <authorList>
            <person name="Li B."/>
        </authorList>
    </citation>
    <scope>NUCLEOTIDE SEQUENCE [LARGE SCALE GENOMIC DNA]</scope>
    <source>
        <strain evidence="13 14">BEI176</strain>
    </source>
</reference>
<name>A0A4Y8WFA7_9VIBR</name>
<feature type="binding site" evidence="9">
    <location>
        <position position="268"/>
    </location>
    <ligand>
        <name>ADP</name>
        <dbReference type="ChEBI" id="CHEBI:456216"/>
    </ligand>
</feature>
<comment type="caution">
    <text evidence="13">The sequence shown here is derived from an EMBL/GenBank/DDBJ whole genome shotgun (WGS) entry which is preliminary data.</text>
</comment>
<feature type="binding site" evidence="9">
    <location>
        <position position="315"/>
    </location>
    <ligand>
        <name>ATP</name>
        <dbReference type="ChEBI" id="CHEBI:30616"/>
    </ligand>
</feature>
<feature type="binding site" evidence="9">
    <location>
        <position position="416"/>
    </location>
    <ligand>
        <name>ADP</name>
        <dbReference type="ChEBI" id="CHEBI:456216"/>
    </ligand>
</feature>
<dbReference type="OrthoDB" id="9805576at2"/>
<evidence type="ECO:0000259" key="12">
    <source>
        <dbReference type="Pfam" id="PF02782"/>
    </source>
</evidence>